<evidence type="ECO:0000259" key="9">
    <source>
        <dbReference type="PROSITE" id="PS50048"/>
    </source>
</evidence>
<organism evidence="10 11">
    <name type="scientific">Sporothrix stenoceras</name>
    <dbReference type="NCBI Taxonomy" id="5173"/>
    <lineage>
        <taxon>Eukaryota</taxon>
        <taxon>Fungi</taxon>
        <taxon>Dikarya</taxon>
        <taxon>Ascomycota</taxon>
        <taxon>Pezizomycotina</taxon>
        <taxon>Sordariomycetes</taxon>
        <taxon>Sordariomycetidae</taxon>
        <taxon>Ophiostomatales</taxon>
        <taxon>Ophiostomataceae</taxon>
        <taxon>Sporothrix</taxon>
    </lineage>
</organism>
<dbReference type="InterPro" id="IPR036864">
    <property type="entry name" value="Zn2-C6_fun-type_DNA-bd_sf"/>
</dbReference>
<feature type="compositionally biased region" description="Low complexity" evidence="8">
    <location>
        <begin position="266"/>
        <end position="297"/>
    </location>
</feature>
<evidence type="ECO:0000256" key="8">
    <source>
        <dbReference type="SAM" id="MobiDB-lite"/>
    </source>
</evidence>
<comment type="caution">
    <text evidence="10">The sequence shown here is derived from an EMBL/GenBank/DDBJ whole genome shotgun (WGS) entry which is preliminary data.</text>
</comment>
<dbReference type="PANTHER" id="PTHR31313">
    <property type="entry name" value="TY1 ENHANCER ACTIVATOR"/>
    <property type="match status" value="1"/>
</dbReference>
<keyword evidence="3" id="KW-0862">Zinc</keyword>
<evidence type="ECO:0000256" key="7">
    <source>
        <dbReference type="ARBA" id="ARBA00023242"/>
    </source>
</evidence>
<dbReference type="InterPro" id="IPR001138">
    <property type="entry name" value="Zn2Cys6_DnaBD"/>
</dbReference>
<feature type="region of interest" description="Disordered" evidence="8">
    <location>
        <begin position="89"/>
        <end position="112"/>
    </location>
</feature>
<dbReference type="PANTHER" id="PTHR31313:SF81">
    <property type="entry name" value="TY1 ENHANCER ACTIVATOR"/>
    <property type="match status" value="1"/>
</dbReference>
<evidence type="ECO:0000256" key="6">
    <source>
        <dbReference type="ARBA" id="ARBA00023163"/>
    </source>
</evidence>
<evidence type="ECO:0000313" key="11">
    <source>
        <dbReference type="Proteomes" id="UP001583186"/>
    </source>
</evidence>
<dbReference type="SUPFAM" id="SSF57701">
    <property type="entry name" value="Zn2/Cys6 DNA-binding domain"/>
    <property type="match status" value="1"/>
</dbReference>
<feature type="region of interest" description="Disordered" evidence="8">
    <location>
        <begin position="266"/>
        <end position="337"/>
    </location>
</feature>
<dbReference type="Pfam" id="PF00172">
    <property type="entry name" value="Zn_clus"/>
    <property type="match status" value="1"/>
</dbReference>
<dbReference type="CDD" id="cd00067">
    <property type="entry name" value="GAL4"/>
    <property type="match status" value="1"/>
</dbReference>
<comment type="subcellular location">
    <subcellularLocation>
        <location evidence="1">Nucleus</location>
    </subcellularLocation>
</comment>
<name>A0ABR3ZCU6_9PEZI</name>
<dbReference type="Proteomes" id="UP001583186">
    <property type="component" value="Unassembled WGS sequence"/>
</dbReference>
<evidence type="ECO:0000313" key="10">
    <source>
        <dbReference type="EMBL" id="KAL1898501.1"/>
    </source>
</evidence>
<evidence type="ECO:0000256" key="5">
    <source>
        <dbReference type="ARBA" id="ARBA00023125"/>
    </source>
</evidence>
<evidence type="ECO:0000256" key="3">
    <source>
        <dbReference type="ARBA" id="ARBA00022833"/>
    </source>
</evidence>
<feature type="region of interest" description="Disordered" evidence="8">
    <location>
        <begin position="494"/>
        <end position="517"/>
    </location>
</feature>
<keyword evidence="11" id="KW-1185">Reference proteome</keyword>
<keyword evidence="5" id="KW-0238">DNA-binding</keyword>
<dbReference type="EMBL" id="JAWCUI010000015">
    <property type="protein sequence ID" value="KAL1898501.1"/>
    <property type="molecule type" value="Genomic_DNA"/>
</dbReference>
<reference evidence="10 11" key="1">
    <citation type="journal article" date="2024" name="IMA Fungus">
        <title>IMA Genome - F19 : A genome assembly and annotation guide to empower mycologists, including annotated draft genome sequences of Ceratocystis pirilliformis, Diaporthe australafricana, Fusarium ophioides, Paecilomyces lecythidis, and Sporothrix stenoceras.</title>
        <authorList>
            <person name="Aylward J."/>
            <person name="Wilson A.M."/>
            <person name="Visagie C.M."/>
            <person name="Spraker J."/>
            <person name="Barnes I."/>
            <person name="Buitendag C."/>
            <person name="Ceriani C."/>
            <person name="Del Mar Angel L."/>
            <person name="du Plessis D."/>
            <person name="Fuchs T."/>
            <person name="Gasser K."/>
            <person name="Kramer D."/>
            <person name="Li W."/>
            <person name="Munsamy K."/>
            <person name="Piso A."/>
            <person name="Price J.L."/>
            <person name="Sonnekus B."/>
            <person name="Thomas C."/>
            <person name="van der Nest A."/>
            <person name="van Dijk A."/>
            <person name="van Heerden A."/>
            <person name="van Vuuren N."/>
            <person name="Yilmaz N."/>
            <person name="Duong T.A."/>
            <person name="van der Merwe N.A."/>
            <person name="Wingfield M.J."/>
            <person name="Wingfield B.D."/>
        </authorList>
    </citation>
    <scope>NUCLEOTIDE SEQUENCE [LARGE SCALE GENOMIC DNA]</scope>
    <source>
        <strain evidence="10 11">CMW 5346</strain>
    </source>
</reference>
<evidence type="ECO:0000256" key="1">
    <source>
        <dbReference type="ARBA" id="ARBA00004123"/>
    </source>
</evidence>
<sequence length="842" mass="92883">MRLRRGMVRESCDFCHRRKIKCDRLSRNDLGHTACSQCSLRSVECCMDDSDDIRLKGRCRQTLSPAILPPSSAIQTPTTSVRRTLRHKGVGQGVGQGPSPQSPLAARTGGSLATAASPVSTISLSSMDETANYSRPQHQHISPAIPTPSLATPVSMNLEVNHVDTVDGLLSQTQTQTSGLSYNTINTTSSINTISSSINAPPSSSMTEDLMFLDDPFHLNADSIFFLDQIFTGYPDGPAYGSAPSWPNMSSSSDLQPLVLNPLQQQSMQQTVQPTQPMDSNTSQQPQQYQQQEQQSSPQPPQPPQPSQSQQQREYSQPPPQQPEGSRDGGYDPPPWTRCGLDKTTFLDALRAYFSYTTLYLPILLEDAFWQDYHAGRCSLSIIYAVACRGLPFAFPPTPTLDRKLIWSQQQRVAEQFREAFFAAQLSANKNRGRVRLDDLEALALMVQFKYREVPDNAESRGSSLSQLHAHLAGLYLTHDSLVLMTMQSGIDVPEDPASQLPSHTTTATSSTDPTAPLARLNDRRTLLFWHVYGLDSFHCLDKKTLSRIPDCNHHLLLPVSCTLSAPAAMTSPKNLPNIPRHPEEARGYLDAVLDLAVIARKALVTLSNATARRSGIRADKLEAVYAMLGQWQRTTCPPHLRRQKDAQGQLSMAVGADGGQIQLHRAVVWILEINCYLQIEDCVAEYGIYEDAKQKTPSLDRETLALRVEAETVRQLRDSVEIARSILAYDKSSRKGTTFSLPDLGTSIVRDCCYGLSQWASFRGQEKLKYPPRAMQGRAAAASENESAIKHKIMATYLEAATVLRDAAATAVSHADTQAYIDNLDTRIDALTAAMEEIAPK</sequence>
<keyword evidence="2" id="KW-0479">Metal-binding</keyword>
<protein>
    <recommendedName>
        <fullName evidence="9">Zn(2)-C6 fungal-type domain-containing protein</fullName>
    </recommendedName>
</protein>
<gene>
    <name evidence="10" type="ORF">Sste5346_003405</name>
</gene>
<dbReference type="PROSITE" id="PS50048">
    <property type="entry name" value="ZN2_CY6_FUNGAL_2"/>
    <property type="match status" value="1"/>
</dbReference>
<evidence type="ECO:0000256" key="2">
    <source>
        <dbReference type="ARBA" id="ARBA00022723"/>
    </source>
</evidence>
<proteinExistence type="predicted"/>
<keyword evidence="6" id="KW-0804">Transcription</keyword>
<keyword evidence="4" id="KW-0805">Transcription regulation</keyword>
<keyword evidence="7" id="KW-0539">Nucleus</keyword>
<dbReference type="Gene3D" id="4.10.240.10">
    <property type="entry name" value="Zn(2)-C6 fungal-type DNA-binding domain"/>
    <property type="match status" value="1"/>
</dbReference>
<accession>A0ABR3ZCU6</accession>
<evidence type="ECO:0000256" key="4">
    <source>
        <dbReference type="ARBA" id="ARBA00023015"/>
    </source>
</evidence>
<feature type="compositionally biased region" description="Low complexity" evidence="8">
    <location>
        <begin position="307"/>
        <end position="316"/>
    </location>
</feature>
<dbReference type="SMART" id="SM00066">
    <property type="entry name" value="GAL4"/>
    <property type="match status" value="1"/>
</dbReference>
<feature type="compositionally biased region" description="Low complexity" evidence="8">
    <location>
        <begin position="502"/>
        <end position="517"/>
    </location>
</feature>
<dbReference type="CDD" id="cd12148">
    <property type="entry name" value="fungal_TF_MHR"/>
    <property type="match status" value="1"/>
</dbReference>
<feature type="domain" description="Zn(2)-C6 fungal-type" evidence="9">
    <location>
        <begin position="11"/>
        <end position="45"/>
    </location>
</feature>
<dbReference type="PROSITE" id="PS00463">
    <property type="entry name" value="ZN2_CY6_FUNGAL_1"/>
    <property type="match status" value="1"/>
</dbReference>
<dbReference type="InterPro" id="IPR051615">
    <property type="entry name" value="Transcr_Regulatory_Elem"/>
</dbReference>